<reference evidence="1 2" key="1">
    <citation type="journal article" date="2018" name="Nat. Biotechnol.">
        <title>A standardized bacterial taxonomy based on genome phylogeny substantially revises the tree of life.</title>
        <authorList>
            <person name="Parks D.H."/>
            <person name="Chuvochina M."/>
            <person name="Waite D.W."/>
            <person name="Rinke C."/>
            <person name="Skarshewski A."/>
            <person name="Chaumeil P.A."/>
            <person name="Hugenholtz P."/>
        </authorList>
    </citation>
    <scope>NUCLEOTIDE SEQUENCE [LARGE SCALE GENOMIC DNA]</scope>
    <source>
        <strain evidence="1">UBA9956</strain>
    </source>
</reference>
<dbReference type="SUPFAM" id="SSF56281">
    <property type="entry name" value="Metallo-hydrolase/oxidoreductase"/>
    <property type="match status" value="1"/>
</dbReference>
<organism evidence="1 2">
    <name type="scientific">candidate division WOR-3 bacterium</name>
    <dbReference type="NCBI Taxonomy" id="2052148"/>
    <lineage>
        <taxon>Bacteria</taxon>
        <taxon>Bacteria division WOR-3</taxon>
    </lineage>
</organism>
<evidence type="ECO:0000313" key="2">
    <source>
        <dbReference type="Proteomes" id="UP000264062"/>
    </source>
</evidence>
<dbReference type="PANTHER" id="PTHR42967">
    <property type="entry name" value="METAL DEPENDENT HYDROLASE"/>
    <property type="match status" value="1"/>
</dbReference>
<dbReference type="PANTHER" id="PTHR42967:SF1">
    <property type="entry name" value="MBL FOLD METALLO-HYDROLASE"/>
    <property type="match status" value="1"/>
</dbReference>
<sequence length="235" mass="26663">MQKESISGAEGAEVKIVWFGHATFFAELDNKIRILFDPYDRSAYGSSFRYSGNFPKSDIVLISHKHNDHSFSKFKEKFGYQPVIIDTEGEHEILGVKIKGRRFFHDKSRGKERGEVIAFSVGTGKGSIIHFGDIGEDIDQGRVKDMADPYIAMVPVGGKYTLDGEEAASLMNFLSPRFVFPMHYKTDLVDFPIDNADNFISRMNNYKIKRVDSFSDDEEIAENTLFIFNLSNGLF</sequence>
<accession>A0A350HAZ3</accession>
<evidence type="ECO:0000313" key="1">
    <source>
        <dbReference type="EMBL" id="HAV92709.1"/>
    </source>
</evidence>
<proteinExistence type="predicted"/>
<dbReference type="InterPro" id="IPR036866">
    <property type="entry name" value="RibonucZ/Hydroxyglut_hydro"/>
</dbReference>
<dbReference type="EMBL" id="DMZY01000177">
    <property type="protein sequence ID" value="HAV92709.1"/>
    <property type="molecule type" value="Genomic_DNA"/>
</dbReference>
<evidence type="ECO:0008006" key="3">
    <source>
        <dbReference type="Google" id="ProtNLM"/>
    </source>
</evidence>
<gene>
    <name evidence="1" type="ORF">DCW38_05965</name>
</gene>
<protein>
    <recommendedName>
        <fullName evidence="3">MBL fold metallo-hydrolase</fullName>
    </recommendedName>
</protein>
<dbReference type="Pfam" id="PF13483">
    <property type="entry name" value="Lactamase_B_3"/>
    <property type="match status" value="1"/>
</dbReference>
<comment type="caution">
    <text evidence="1">The sequence shown here is derived from an EMBL/GenBank/DDBJ whole genome shotgun (WGS) entry which is preliminary data.</text>
</comment>
<dbReference type="Proteomes" id="UP000264062">
    <property type="component" value="Unassembled WGS sequence"/>
</dbReference>
<dbReference type="Gene3D" id="3.60.15.10">
    <property type="entry name" value="Ribonuclease Z/Hydroxyacylglutathione hydrolase-like"/>
    <property type="match status" value="1"/>
</dbReference>
<dbReference type="AlphaFoldDB" id="A0A350HAZ3"/>
<name>A0A350HAZ3_UNCW3</name>